<dbReference type="GO" id="GO:0020037">
    <property type="term" value="F:heme binding"/>
    <property type="evidence" value="ECO:0007669"/>
    <property type="project" value="InterPro"/>
</dbReference>
<dbReference type="PANTHER" id="PTHR30600">
    <property type="entry name" value="CYTOCHROME C PEROXIDASE-RELATED"/>
    <property type="match status" value="1"/>
</dbReference>
<reference evidence="2 3" key="1">
    <citation type="submission" date="2019-04" db="EMBL/GenBank/DDBJ databases">
        <authorList>
            <person name="Li Y."/>
            <person name="Wang J."/>
        </authorList>
    </citation>
    <scope>NUCLEOTIDE SEQUENCE [LARGE SCALE GENOMIC DNA]</scope>
    <source>
        <strain evidence="2 3">DSM 14668</strain>
    </source>
</reference>
<dbReference type="InterPro" id="IPR036909">
    <property type="entry name" value="Cyt_c-like_dom_sf"/>
</dbReference>
<dbReference type="PIRSF" id="PIRSF028099">
    <property type="entry name" value="DUF1111"/>
    <property type="match status" value="1"/>
</dbReference>
<dbReference type="SUPFAM" id="SSF46626">
    <property type="entry name" value="Cytochrome c"/>
    <property type="match status" value="1"/>
</dbReference>
<dbReference type="InterPro" id="IPR051395">
    <property type="entry name" value="Cytochrome_c_Peroxidase/MauG"/>
</dbReference>
<dbReference type="GO" id="GO:0009055">
    <property type="term" value="F:electron transfer activity"/>
    <property type="evidence" value="ECO:0007669"/>
    <property type="project" value="InterPro"/>
</dbReference>
<name>A0A4U1ISF2_9BACT</name>
<protein>
    <submittedName>
        <fullName evidence="2">Thiol oxidoreductase</fullName>
    </submittedName>
</protein>
<dbReference type="Pfam" id="PF06537">
    <property type="entry name" value="DHOR"/>
    <property type="match status" value="1"/>
</dbReference>
<dbReference type="EMBL" id="SSMQ01000082">
    <property type="protein sequence ID" value="TKC97141.1"/>
    <property type="molecule type" value="Genomic_DNA"/>
</dbReference>
<dbReference type="PROSITE" id="PS51257">
    <property type="entry name" value="PROKAR_LIPOPROTEIN"/>
    <property type="match status" value="1"/>
</dbReference>
<dbReference type="OrthoDB" id="9805202at2"/>
<feature type="region of interest" description="Disordered" evidence="1">
    <location>
        <begin position="19"/>
        <end position="46"/>
    </location>
</feature>
<evidence type="ECO:0000256" key="1">
    <source>
        <dbReference type="SAM" id="MobiDB-lite"/>
    </source>
</evidence>
<dbReference type="AlphaFoldDB" id="A0A4U1ISF2"/>
<dbReference type="Gene3D" id="1.10.760.10">
    <property type="entry name" value="Cytochrome c-like domain"/>
    <property type="match status" value="1"/>
</dbReference>
<dbReference type="RefSeq" id="WP_136935215.1">
    <property type="nucleotide sequence ID" value="NZ_SSMQ01000082.1"/>
</dbReference>
<gene>
    <name evidence="2" type="ORF">E8A74_44335</name>
</gene>
<sequence length="463" mass="49642">MRWLVFPVVFVVVGCGAEAPPDETGPSAEPGEELSGGETTVHDTSKNAYSLSARNMTSERRSAFFVGNSFFKENWVIAPSSTEGRDGLGPLFNARSCSSCHLLDGRGSPPDDPAEPLVSVLLRLSIPGTDAQGGPAPEPTYGGQLQPRAIPGVLPEGDAFVAYEEMPGSFPDGETYSLRKPIYTIAAARGDMQPDTRVSPRVAPVMIGLGLLEAVSEEDILRAEDPDDADGDGISGRANHVWDVVRGATALGRFGWKSNQPTLMQQTAGAFHGDIGITTSLFMTEDCTDAQADCKATPTGGAPEASEKILADVAFYSTTLAVPARRDVSDPVVLAGKRHFLDLGCGKCHTPVFHTGTFDGYPELSGQTIRPFTDLLLHDMGEALADDRPDFKADGREWRTAPLWGIGLLRVVNGHENLLHDGRARGFVEAVLWHGGEAEGSREAFRALPTEDRRALVRFLESL</sequence>
<comment type="caution">
    <text evidence="2">The sequence shown here is derived from an EMBL/GenBank/DDBJ whole genome shotgun (WGS) entry which is preliminary data.</text>
</comment>
<proteinExistence type="predicted"/>
<keyword evidence="3" id="KW-1185">Reference proteome</keyword>
<dbReference type="GO" id="GO:0004130">
    <property type="term" value="F:cytochrome-c peroxidase activity"/>
    <property type="evidence" value="ECO:0007669"/>
    <property type="project" value="TreeGrafter"/>
</dbReference>
<evidence type="ECO:0000313" key="3">
    <source>
        <dbReference type="Proteomes" id="UP000309215"/>
    </source>
</evidence>
<accession>A0A4U1ISF2</accession>
<organism evidence="2 3">
    <name type="scientific">Polyangium fumosum</name>
    <dbReference type="NCBI Taxonomy" id="889272"/>
    <lineage>
        <taxon>Bacteria</taxon>
        <taxon>Pseudomonadati</taxon>
        <taxon>Myxococcota</taxon>
        <taxon>Polyangia</taxon>
        <taxon>Polyangiales</taxon>
        <taxon>Polyangiaceae</taxon>
        <taxon>Polyangium</taxon>
    </lineage>
</organism>
<dbReference type="Proteomes" id="UP000309215">
    <property type="component" value="Unassembled WGS sequence"/>
</dbReference>
<dbReference type="InterPro" id="IPR010538">
    <property type="entry name" value="DHOR"/>
</dbReference>
<evidence type="ECO:0000313" key="2">
    <source>
        <dbReference type="EMBL" id="TKC97141.1"/>
    </source>
</evidence>
<dbReference type="PANTHER" id="PTHR30600:SF4">
    <property type="entry name" value="CYTOCHROME C DOMAIN-CONTAINING PROTEIN"/>
    <property type="match status" value="1"/>
</dbReference>